<dbReference type="RefSeq" id="WP_186742205.1">
    <property type="nucleotide sequence ID" value="NZ_CP060394.1"/>
</dbReference>
<feature type="transmembrane region" description="Helical" evidence="7">
    <location>
        <begin position="20"/>
        <end position="40"/>
    </location>
</feature>
<dbReference type="GO" id="GO:0022857">
    <property type="term" value="F:transmembrane transporter activity"/>
    <property type="evidence" value="ECO:0007669"/>
    <property type="project" value="TreeGrafter"/>
</dbReference>
<dbReference type="PANTHER" id="PTHR30572">
    <property type="entry name" value="MEMBRANE COMPONENT OF TRANSPORTER-RELATED"/>
    <property type="match status" value="1"/>
</dbReference>
<feature type="transmembrane region" description="Helical" evidence="7">
    <location>
        <begin position="302"/>
        <end position="325"/>
    </location>
</feature>
<evidence type="ECO:0000256" key="2">
    <source>
        <dbReference type="ARBA" id="ARBA00022475"/>
    </source>
</evidence>
<feature type="transmembrane region" description="Helical" evidence="7">
    <location>
        <begin position="730"/>
        <end position="751"/>
    </location>
</feature>
<gene>
    <name evidence="10" type="ORF">H7849_20930</name>
</gene>
<protein>
    <submittedName>
        <fullName evidence="10">ABC transporter permease</fullName>
    </submittedName>
</protein>
<feature type="domain" description="MacB-like periplasmic core" evidence="9">
    <location>
        <begin position="456"/>
        <end position="636"/>
    </location>
</feature>
<dbReference type="EMBL" id="CP060394">
    <property type="protein sequence ID" value="QNI31513.1"/>
    <property type="molecule type" value="Genomic_DNA"/>
</dbReference>
<evidence type="ECO:0000256" key="4">
    <source>
        <dbReference type="ARBA" id="ARBA00022989"/>
    </source>
</evidence>
<keyword evidence="3 7" id="KW-0812">Transmembrane</keyword>
<evidence type="ECO:0000256" key="6">
    <source>
        <dbReference type="ARBA" id="ARBA00038076"/>
    </source>
</evidence>
<sequence length="850" mass="92335">MLTDLRFALRQLRQSPGFTLTAVLTLALGIGATTAIFTLVHQVLLKSLPVTKPEELYRIGDKVHCCMWGGFTQWEEFSLFNYELYKHFRDHTPAFADLAAMQEGASSMGVRRAGTQQPAEAGMGQFVSGNYFRTFGIGAWAGRVLTDSDDREGAPPVAMMTYHAWQTKYGSDPSVIGATFEINSKPFTVVGIAPPGFFGAELNTYGVPDFWMPLSKEPYLKGISSLLKEPNLNWLDIIGRVRQGTDPKGLEAQLRLELREWQMSHLADMNPQEKEFLPKQVLHLTAGGAGVTAMRQQYHDSLVLLMIAAGCVLLIACANLANLLLARGMANRQQTSVRLALGASRMRMVRKALVESMLLGILGGATGLVIAYAGTSMMLRLVVTNTAVHVPIEASPSLPVLLFALGVSLVTGVCFGVAPAWVSSHAEPLDAMRGANRSVAGATSLPQKALVVTQAALSVVLVSAAAMLTHSLRNMKDGNFGFETKDRYIAWIDPMEAGYQENELENLFERMKDRLQRIPGVRSVGLVQWAPMSGDNWNASIRIEGKAEPHKSDNYVANSVRMMPGFFDTIGNRIIMGRPITEEDTASSRHVAVINEAFAKKFFKGENPLGQHFGEMEMKHAGDYEVVGVAADARYVPWDMLNPIEPLFFKPEAQTIRWDTSAAINGEMRSHSLGNIVLWAPGNPPGLETQVRRALAEINPNLSINDLKSYDEALSVDFAQQGLIAKLTSLFGGLALVLAAVGLYGVTAYGVEQRTNEIGIRMALGADRLSVVKMVMRGAFLQVGIGLAIGIPAAIGAGHAMASQLFYVKPWNPLILISATLLLGLAALIAAVVPSQRAASVEPMEALRNE</sequence>
<dbReference type="InterPro" id="IPR025857">
    <property type="entry name" value="MacB_PCD"/>
</dbReference>
<keyword evidence="5 7" id="KW-0472">Membrane</keyword>
<comment type="subcellular location">
    <subcellularLocation>
        <location evidence="1">Cell membrane</location>
        <topology evidence="1">Multi-pass membrane protein</topology>
    </subcellularLocation>
</comment>
<evidence type="ECO:0000313" key="11">
    <source>
        <dbReference type="Proteomes" id="UP000515312"/>
    </source>
</evidence>
<evidence type="ECO:0000256" key="1">
    <source>
        <dbReference type="ARBA" id="ARBA00004651"/>
    </source>
</evidence>
<organism evidence="10 11">
    <name type="scientific">Alloacidobacterium dinghuense</name>
    <dbReference type="NCBI Taxonomy" id="2763107"/>
    <lineage>
        <taxon>Bacteria</taxon>
        <taxon>Pseudomonadati</taxon>
        <taxon>Acidobacteriota</taxon>
        <taxon>Terriglobia</taxon>
        <taxon>Terriglobales</taxon>
        <taxon>Acidobacteriaceae</taxon>
        <taxon>Alloacidobacterium</taxon>
    </lineage>
</organism>
<evidence type="ECO:0000256" key="7">
    <source>
        <dbReference type="SAM" id="Phobius"/>
    </source>
</evidence>
<feature type="transmembrane region" description="Helical" evidence="7">
    <location>
        <begin position="778"/>
        <end position="802"/>
    </location>
</feature>
<dbReference type="InterPro" id="IPR003838">
    <property type="entry name" value="ABC3_permease_C"/>
</dbReference>
<dbReference type="PANTHER" id="PTHR30572:SF4">
    <property type="entry name" value="ABC TRANSPORTER PERMEASE YTRF"/>
    <property type="match status" value="1"/>
</dbReference>
<dbReference type="NCBIfam" id="TIGR03434">
    <property type="entry name" value="ADOP"/>
    <property type="match status" value="1"/>
</dbReference>
<comment type="similarity">
    <text evidence="6">Belongs to the ABC-4 integral membrane protein family.</text>
</comment>
<dbReference type="KEGG" id="adin:H7849_20930"/>
<dbReference type="Pfam" id="PF02687">
    <property type="entry name" value="FtsX"/>
    <property type="match status" value="2"/>
</dbReference>
<evidence type="ECO:0000313" key="10">
    <source>
        <dbReference type="EMBL" id="QNI31513.1"/>
    </source>
</evidence>
<dbReference type="InterPro" id="IPR050250">
    <property type="entry name" value="Macrolide_Exporter_MacB"/>
</dbReference>
<dbReference type="AlphaFoldDB" id="A0A7G8BG43"/>
<feature type="transmembrane region" description="Helical" evidence="7">
    <location>
        <begin position="449"/>
        <end position="468"/>
    </location>
</feature>
<feature type="transmembrane region" description="Helical" evidence="7">
    <location>
        <begin position="352"/>
        <end position="373"/>
    </location>
</feature>
<proteinExistence type="inferred from homology"/>
<dbReference type="InterPro" id="IPR017800">
    <property type="entry name" value="ADOP"/>
</dbReference>
<feature type="transmembrane region" description="Helical" evidence="7">
    <location>
        <begin position="400"/>
        <end position="422"/>
    </location>
</feature>
<reference evidence="10 11" key="1">
    <citation type="submission" date="2020-08" db="EMBL/GenBank/DDBJ databases">
        <title>Edaphobacter telluris sp. nov. and Acidobacterium dinghuensis sp. nov., two acidobacteria isolated from forest soil.</title>
        <authorList>
            <person name="Fu J."/>
            <person name="Qiu L."/>
        </authorList>
    </citation>
    <scope>NUCLEOTIDE SEQUENCE [LARGE SCALE GENOMIC DNA]</scope>
    <source>
        <strain evidence="10">4Y35</strain>
    </source>
</reference>
<keyword evidence="4 7" id="KW-1133">Transmembrane helix</keyword>
<dbReference type="Pfam" id="PF12704">
    <property type="entry name" value="MacB_PCD"/>
    <property type="match status" value="2"/>
</dbReference>
<dbReference type="GO" id="GO:0005886">
    <property type="term" value="C:plasma membrane"/>
    <property type="evidence" value="ECO:0007669"/>
    <property type="project" value="UniProtKB-SubCell"/>
</dbReference>
<feature type="domain" description="MacB-like periplasmic core" evidence="9">
    <location>
        <begin position="19"/>
        <end position="255"/>
    </location>
</feature>
<name>A0A7G8BG43_9BACT</name>
<feature type="transmembrane region" description="Helical" evidence="7">
    <location>
        <begin position="814"/>
        <end position="834"/>
    </location>
</feature>
<keyword evidence="11" id="KW-1185">Reference proteome</keyword>
<evidence type="ECO:0000256" key="5">
    <source>
        <dbReference type="ARBA" id="ARBA00023136"/>
    </source>
</evidence>
<feature type="domain" description="ABC3 transporter permease C-terminal" evidence="8">
    <location>
        <begin position="730"/>
        <end position="843"/>
    </location>
</feature>
<keyword evidence="2" id="KW-1003">Cell membrane</keyword>
<dbReference type="Proteomes" id="UP000515312">
    <property type="component" value="Chromosome"/>
</dbReference>
<evidence type="ECO:0000259" key="8">
    <source>
        <dbReference type="Pfam" id="PF02687"/>
    </source>
</evidence>
<evidence type="ECO:0000256" key="3">
    <source>
        <dbReference type="ARBA" id="ARBA00022692"/>
    </source>
</evidence>
<feature type="domain" description="ABC3 transporter permease C-terminal" evidence="8">
    <location>
        <begin position="307"/>
        <end position="428"/>
    </location>
</feature>
<evidence type="ECO:0000259" key="9">
    <source>
        <dbReference type="Pfam" id="PF12704"/>
    </source>
</evidence>
<accession>A0A7G8BG43</accession>